<keyword evidence="4" id="KW-1003">Cell membrane</keyword>
<dbReference type="RefSeq" id="WP_284306300.1">
    <property type="nucleotide sequence ID" value="NZ_BSPB01000001.1"/>
</dbReference>
<proteinExistence type="inferred from homology"/>
<evidence type="ECO:0000256" key="7">
    <source>
        <dbReference type="ARBA" id="ARBA00023136"/>
    </source>
</evidence>
<evidence type="ECO:0000256" key="1">
    <source>
        <dbReference type="ARBA" id="ARBA00004429"/>
    </source>
</evidence>
<evidence type="ECO:0000313" key="11">
    <source>
        <dbReference type="Proteomes" id="UP001156903"/>
    </source>
</evidence>
<name>A0ABQ6BXE0_9BURK</name>
<evidence type="ECO:0000256" key="5">
    <source>
        <dbReference type="ARBA" id="ARBA00022692"/>
    </source>
</evidence>
<comment type="caution">
    <text evidence="10">The sequence shown here is derived from an EMBL/GenBank/DDBJ whole genome shotgun (WGS) entry which is preliminary data.</text>
</comment>
<feature type="transmembrane region" description="Helical" evidence="8">
    <location>
        <begin position="54"/>
        <end position="77"/>
    </location>
</feature>
<feature type="domain" description="ABC transmembrane type-1" evidence="9">
    <location>
        <begin position="18"/>
        <end position="206"/>
    </location>
</feature>
<dbReference type="EMBL" id="BSPB01000001">
    <property type="protein sequence ID" value="GLS12821.1"/>
    <property type="molecule type" value="Genomic_DNA"/>
</dbReference>
<protein>
    <submittedName>
        <fullName evidence="10">Amino acid ABC transporter permease</fullName>
    </submittedName>
</protein>
<evidence type="ECO:0000259" key="9">
    <source>
        <dbReference type="PROSITE" id="PS50928"/>
    </source>
</evidence>
<feature type="transmembrane region" description="Helical" evidence="8">
    <location>
        <begin position="12"/>
        <end position="42"/>
    </location>
</feature>
<comment type="subcellular location">
    <subcellularLocation>
        <location evidence="1">Cell inner membrane</location>
        <topology evidence="1">Multi-pass membrane protein</topology>
    </subcellularLocation>
    <subcellularLocation>
        <location evidence="8">Cell membrane</location>
        <topology evidence="8">Multi-pass membrane protein</topology>
    </subcellularLocation>
</comment>
<keyword evidence="6 8" id="KW-1133">Transmembrane helix</keyword>
<dbReference type="InterPro" id="IPR035906">
    <property type="entry name" value="MetI-like_sf"/>
</dbReference>
<feature type="transmembrane region" description="Helical" evidence="8">
    <location>
        <begin position="83"/>
        <end position="102"/>
    </location>
</feature>
<organism evidence="10 11">
    <name type="scientific">Hydrogenophaga electricum</name>
    <dbReference type="NCBI Taxonomy" id="1230953"/>
    <lineage>
        <taxon>Bacteria</taxon>
        <taxon>Pseudomonadati</taxon>
        <taxon>Pseudomonadota</taxon>
        <taxon>Betaproteobacteria</taxon>
        <taxon>Burkholderiales</taxon>
        <taxon>Comamonadaceae</taxon>
        <taxon>Hydrogenophaga</taxon>
    </lineage>
</organism>
<dbReference type="CDD" id="cd06261">
    <property type="entry name" value="TM_PBP2"/>
    <property type="match status" value="1"/>
</dbReference>
<reference evidence="11" key="1">
    <citation type="journal article" date="2019" name="Int. J. Syst. Evol. Microbiol.">
        <title>The Global Catalogue of Microorganisms (GCM) 10K type strain sequencing project: providing services to taxonomists for standard genome sequencing and annotation.</title>
        <authorList>
            <consortium name="The Broad Institute Genomics Platform"/>
            <consortium name="The Broad Institute Genome Sequencing Center for Infectious Disease"/>
            <person name="Wu L."/>
            <person name="Ma J."/>
        </authorList>
    </citation>
    <scope>NUCLEOTIDE SEQUENCE [LARGE SCALE GENOMIC DNA]</scope>
    <source>
        <strain evidence="11">NBRC 109341</strain>
    </source>
</reference>
<evidence type="ECO:0000256" key="3">
    <source>
        <dbReference type="ARBA" id="ARBA00022448"/>
    </source>
</evidence>
<keyword evidence="5 8" id="KW-0812">Transmembrane</keyword>
<feature type="transmembrane region" description="Helical" evidence="8">
    <location>
        <begin position="185"/>
        <end position="205"/>
    </location>
</feature>
<sequence length="223" mass="24461">MVDGGLNLYHLQFLAVGALWTVCLSLIAFVGGGLAGGVIALCRISSFKPLRWLTIAWIQIIQGTPLLVVLFVCYFGLSIMGLELPGLVAASIAMIVYVSAYLGEIWRGCIEAVPRTQWEAAECLALSRWQRMRLVVLPQALRIATPPTVGFMVQIVKNTSLASIVGFVELVRAGQLINNSTFQPFLVYLIIAAVYFAMCYPLSVWSRRLEARLHFGQRAAGQA</sequence>
<dbReference type="Proteomes" id="UP001156903">
    <property type="component" value="Unassembled WGS sequence"/>
</dbReference>
<evidence type="ECO:0000256" key="8">
    <source>
        <dbReference type="RuleBase" id="RU363032"/>
    </source>
</evidence>
<dbReference type="PANTHER" id="PTHR30614:SF34">
    <property type="entry name" value="BLR6398 PROTEIN"/>
    <property type="match status" value="1"/>
</dbReference>
<dbReference type="NCBIfam" id="TIGR01726">
    <property type="entry name" value="HEQRo_perm_3TM"/>
    <property type="match status" value="1"/>
</dbReference>
<dbReference type="InterPro" id="IPR010065">
    <property type="entry name" value="AA_ABC_transptr_permease_3TM"/>
</dbReference>
<dbReference type="InterPro" id="IPR043429">
    <property type="entry name" value="ArtM/GltK/GlnP/TcyL/YhdX-like"/>
</dbReference>
<dbReference type="InterPro" id="IPR000515">
    <property type="entry name" value="MetI-like"/>
</dbReference>
<keyword evidence="11" id="KW-1185">Reference proteome</keyword>
<accession>A0ABQ6BXE0</accession>
<evidence type="ECO:0000256" key="4">
    <source>
        <dbReference type="ARBA" id="ARBA00022475"/>
    </source>
</evidence>
<dbReference type="Pfam" id="PF00528">
    <property type="entry name" value="BPD_transp_1"/>
    <property type="match status" value="1"/>
</dbReference>
<evidence type="ECO:0000256" key="6">
    <source>
        <dbReference type="ARBA" id="ARBA00022989"/>
    </source>
</evidence>
<keyword evidence="3 8" id="KW-0813">Transport</keyword>
<dbReference type="Gene3D" id="1.10.3720.10">
    <property type="entry name" value="MetI-like"/>
    <property type="match status" value="1"/>
</dbReference>
<dbReference type="SUPFAM" id="SSF161098">
    <property type="entry name" value="MetI-like"/>
    <property type="match status" value="1"/>
</dbReference>
<comment type="similarity">
    <text evidence="2">Belongs to the binding-protein-dependent transport system permease family. HisMQ subfamily.</text>
</comment>
<dbReference type="PROSITE" id="PS50928">
    <property type="entry name" value="ABC_TM1"/>
    <property type="match status" value="1"/>
</dbReference>
<keyword evidence="7 8" id="KW-0472">Membrane</keyword>
<evidence type="ECO:0000256" key="2">
    <source>
        <dbReference type="ARBA" id="ARBA00010072"/>
    </source>
</evidence>
<gene>
    <name evidence="10" type="ORF">GCM10007935_02470</name>
</gene>
<evidence type="ECO:0000313" key="10">
    <source>
        <dbReference type="EMBL" id="GLS12821.1"/>
    </source>
</evidence>
<dbReference type="PANTHER" id="PTHR30614">
    <property type="entry name" value="MEMBRANE COMPONENT OF AMINO ACID ABC TRANSPORTER"/>
    <property type="match status" value="1"/>
</dbReference>